<feature type="transmembrane region" description="Helical" evidence="6">
    <location>
        <begin position="275"/>
        <end position="296"/>
    </location>
</feature>
<evidence type="ECO:0000256" key="4">
    <source>
        <dbReference type="ARBA" id="ARBA00022989"/>
    </source>
</evidence>
<keyword evidence="2" id="KW-0813">Transport</keyword>
<feature type="transmembrane region" description="Helical" evidence="6">
    <location>
        <begin position="325"/>
        <end position="346"/>
    </location>
</feature>
<feature type="transmembrane region" description="Helical" evidence="6">
    <location>
        <begin position="405"/>
        <end position="427"/>
    </location>
</feature>
<name>A0A0A1UPN9_9HYPO</name>
<feature type="transmembrane region" description="Helical" evidence="6">
    <location>
        <begin position="448"/>
        <end position="467"/>
    </location>
</feature>
<dbReference type="OrthoDB" id="4476201at2759"/>
<evidence type="ECO:0000313" key="8">
    <source>
        <dbReference type="Proteomes" id="UP000030151"/>
    </source>
</evidence>
<evidence type="ECO:0000256" key="2">
    <source>
        <dbReference type="ARBA" id="ARBA00022448"/>
    </source>
</evidence>
<evidence type="ECO:0000313" key="7">
    <source>
        <dbReference type="EMBL" id="EXU96787.1"/>
    </source>
</evidence>
<feature type="transmembrane region" description="Helical" evidence="6">
    <location>
        <begin position="377"/>
        <end position="399"/>
    </location>
</feature>
<proteinExistence type="predicted"/>
<dbReference type="Pfam" id="PF13520">
    <property type="entry name" value="AA_permease_2"/>
    <property type="match status" value="1"/>
</dbReference>
<keyword evidence="3 6" id="KW-0812">Transmembrane</keyword>
<dbReference type="PANTHER" id="PTHR45649:SF19">
    <property type="entry name" value="TRANSPORTER, PUTATIVE (EUROFUNG)-RELATED"/>
    <property type="match status" value="1"/>
</dbReference>
<feature type="transmembrane region" description="Helical" evidence="6">
    <location>
        <begin position="166"/>
        <end position="183"/>
    </location>
</feature>
<gene>
    <name evidence="7" type="ORF">X797_010189</name>
</gene>
<evidence type="ECO:0000256" key="1">
    <source>
        <dbReference type="ARBA" id="ARBA00004141"/>
    </source>
</evidence>
<dbReference type="AlphaFoldDB" id="A0A0A1UPN9"/>
<dbReference type="Gene3D" id="1.20.1740.10">
    <property type="entry name" value="Amino acid/polyamine transporter I"/>
    <property type="match status" value="1"/>
</dbReference>
<dbReference type="HOGENOM" id="CLU_004495_2_4_1"/>
<dbReference type="GO" id="GO:0022857">
    <property type="term" value="F:transmembrane transporter activity"/>
    <property type="evidence" value="ECO:0007669"/>
    <property type="project" value="InterPro"/>
</dbReference>
<comment type="caution">
    <text evidence="7">The sequence shown here is derived from an EMBL/GenBank/DDBJ whole genome shotgun (WGS) entry which is preliminary data.</text>
</comment>
<dbReference type="PIRSF" id="PIRSF006060">
    <property type="entry name" value="AA_transporter"/>
    <property type="match status" value="1"/>
</dbReference>
<dbReference type="eggNOG" id="KOG1289">
    <property type="taxonomic scope" value="Eukaryota"/>
</dbReference>
<dbReference type="Proteomes" id="UP000030151">
    <property type="component" value="Unassembled WGS sequence"/>
</dbReference>
<dbReference type="EMBL" id="JELW01000045">
    <property type="protein sequence ID" value="EXU96787.1"/>
    <property type="molecule type" value="Genomic_DNA"/>
</dbReference>
<evidence type="ECO:0000256" key="6">
    <source>
        <dbReference type="SAM" id="Phobius"/>
    </source>
</evidence>
<feature type="transmembrane region" description="Helical" evidence="6">
    <location>
        <begin position="479"/>
        <end position="498"/>
    </location>
</feature>
<keyword evidence="5 6" id="KW-0472">Membrane</keyword>
<feature type="transmembrane region" description="Helical" evidence="6">
    <location>
        <begin position="73"/>
        <end position="93"/>
    </location>
</feature>
<dbReference type="InterPro" id="IPR002293">
    <property type="entry name" value="AA/rel_permease1"/>
</dbReference>
<comment type="subcellular location">
    <subcellularLocation>
        <location evidence="1">Membrane</location>
        <topology evidence="1">Multi-pass membrane protein</topology>
    </subcellularLocation>
</comment>
<feature type="transmembrane region" description="Helical" evidence="6">
    <location>
        <begin position="47"/>
        <end position="66"/>
    </location>
</feature>
<feature type="transmembrane region" description="Helical" evidence="6">
    <location>
        <begin position="195"/>
        <end position="214"/>
    </location>
</feature>
<dbReference type="GO" id="GO:0016020">
    <property type="term" value="C:membrane"/>
    <property type="evidence" value="ECO:0007669"/>
    <property type="project" value="UniProtKB-SubCell"/>
</dbReference>
<evidence type="ECO:0000256" key="5">
    <source>
        <dbReference type="ARBA" id="ARBA00023136"/>
    </source>
</evidence>
<protein>
    <submittedName>
        <fullName evidence="7">Amino acid permease family protein</fullName>
    </submittedName>
</protein>
<feature type="transmembrane region" description="Helical" evidence="6">
    <location>
        <begin position="234"/>
        <end position="255"/>
    </location>
</feature>
<accession>A0A0A1UPN9</accession>
<sequence>MKTSSETPTTGPVAGHLQQLDTHVTLNNLGLEQQTKRDVGPFDILCVGYNICNCWVGLAATMVIGLEQGGTVTVIYGTFVVTFAMACSAATMAELSSVYPTAGGPYHWTSILAPKKAYRHLASQPQRSPGDTPADVWASIELLPGQFISAVRLFYNPDLEIPAWEYFLYFQATNLVFLLYNIFGLRRTRWIHDVGFFFSIFTFVIIFVSCLARAQSYQSNTFVWTDFPKPESGWDSRAVVFLTGMANPNFMYAGLDGAVHLAEECAHASKTVPRALFSTIVVGFVVAFAFGLAMLYTLTDFGQVLENITGVPIYEIWFQATRSGVAATIFMMLLLCIACFALNACVEVTARLTWSFARDNAIIGSKFMGSIHPRWEVPVWALVANATVILIIGCIYLGSSTAFNAFIGTALVLQQCSFALPAALLLWHKRSSSVLPPNRYIRLGPLGWIANAVTVLFFLLILVMYCFPIELPVTGSNMNYTSVVIGIMVIFSAINWFVQAGHKFKGPRLLAEVPRD</sequence>
<keyword evidence="4 6" id="KW-1133">Transmembrane helix</keyword>
<organism evidence="7 8">
    <name type="scientific">Metarhizium robertsii</name>
    <dbReference type="NCBI Taxonomy" id="568076"/>
    <lineage>
        <taxon>Eukaryota</taxon>
        <taxon>Fungi</taxon>
        <taxon>Dikarya</taxon>
        <taxon>Ascomycota</taxon>
        <taxon>Pezizomycotina</taxon>
        <taxon>Sordariomycetes</taxon>
        <taxon>Hypocreomycetidae</taxon>
        <taxon>Hypocreales</taxon>
        <taxon>Clavicipitaceae</taxon>
        <taxon>Metarhizium</taxon>
    </lineage>
</organism>
<reference evidence="7 8" key="1">
    <citation type="submission" date="2014-02" db="EMBL/GenBank/DDBJ databases">
        <title>The genome sequence of the entomopathogenic fungus Metarhizium robertsii ARSEF 2575.</title>
        <authorList>
            <person name="Giuliano Garisto Donzelli B."/>
            <person name="Roe B.A."/>
            <person name="Macmil S.L."/>
            <person name="Krasnoff S.B."/>
            <person name="Gibson D.M."/>
        </authorList>
    </citation>
    <scope>NUCLEOTIDE SEQUENCE [LARGE SCALE GENOMIC DNA]</scope>
    <source>
        <strain evidence="7 8">ARSEF 2575</strain>
    </source>
</reference>
<evidence type="ECO:0000256" key="3">
    <source>
        <dbReference type="ARBA" id="ARBA00022692"/>
    </source>
</evidence>
<dbReference type="PANTHER" id="PTHR45649">
    <property type="entry name" value="AMINO-ACID PERMEASE BAT1"/>
    <property type="match status" value="1"/>
</dbReference>